<evidence type="ECO:0000313" key="3">
    <source>
        <dbReference type="Proteomes" id="UP000807025"/>
    </source>
</evidence>
<protein>
    <recommendedName>
        <fullName evidence="4">Pheromone</fullName>
    </recommendedName>
</protein>
<dbReference type="Proteomes" id="UP000807025">
    <property type="component" value="Unassembled WGS sequence"/>
</dbReference>
<organism evidence="2 3">
    <name type="scientific">Pleurotus eryngii</name>
    <name type="common">Boletus of the steppes</name>
    <dbReference type="NCBI Taxonomy" id="5323"/>
    <lineage>
        <taxon>Eukaryota</taxon>
        <taxon>Fungi</taxon>
        <taxon>Dikarya</taxon>
        <taxon>Basidiomycota</taxon>
        <taxon>Agaricomycotina</taxon>
        <taxon>Agaricomycetes</taxon>
        <taxon>Agaricomycetidae</taxon>
        <taxon>Agaricales</taxon>
        <taxon>Pleurotineae</taxon>
        <taxon>Pleurotaceae</taxon>
        <taxon>Pleurotus</taxon>
    </lineage>
</organism>
<name>A0A9P6A623_PLEER</name>
<comment type="caution">
    <text evidence="2">The sequence shown here is derived from an EMBL/GenBank/DDBJ whole genome shotgun (WGS) entry which is preliminary data.</text>
</comment>
<accession>A0A9P6A623</accession>
<feature type="region of interest" description="Disordered" evidence="1">
    <location>
        <begin position="21"/>
        <end position="42"/>
    </location>
</feature>
<keyword evidence="3" id="KW-1185">Reference proteome</keyword>
<evidence type="ECO:0000313" key="2">
    <source>
        <dbReference type="EMBL" id="KAF9500667.1"/>
    </source>
</evidence>
<feature type="compositionally biased region" description="Gly residues" evidence="1">
    <location>
        <begin position="83"/>
        <end position="94"/>
    </location>
</feature>
<dbReference type="AlphaFoldDB" id="A0A9P6A623"/>
<reference evidence="2" key="1">
    <citation type="submission" date="2020-11" db="EMBL/GenBank/DDBJ databases">
        <authorList>
            <consortium name="DOE Joint Genome Institute"/>
            <person name="Ahrendt S."/>
            <person name="Riley R."/>
            <person name="Andreopoulos W."/>
            <person name="Labutti K."/>
            <person name="Pangilinan J."/>
            <person name="Ruiz-Duenas F.J."/>
            <person name="Barrasa J.M."/>
            <person name="Sanchez-Garcia M."/>
            <person name="Camarero S."/>
            <person name="Miyauchi S."/>
            <person name="Serrano A."/>
            <person name="Linde D."/>
            <person name="Babiker R."/>
            <person name="Drula E."/>
            <person name="Ayuso-Fernandez I."/>
            <person name="Pacheco R."/>
            <person name="Padilla G."/>
            <person name="Ferreira P."/>
            <person name="Barriuso J."/>
            <person name="Kellner H."/>
            <person name="Castanera R."/>
            <person name="Alfaro M."/>
            <person name="Ramirez L."/>
            <person name="Pisabarro A.G."/>
            <person name="Kuo A."/>
            <person name="Tritt A."/>
            <person name="Lipzen A."/>
            <person name="He G."/>
            <person name="Yan M."/>
            <person name="Ng V."/>
            <person name="Cullen D."/>
            <person name="Martin F."/>
            <person name="Rosso M.-N."/>
            <person name="Henrissat B."/>
            <person name="Hibbett D."/>
            <person name="Martinez A.T."/>
            <person name="Grigoriev I.V."/>
        </authorList>
    </citation>
    <scope>NUCLEOTIDE SEQUENCE</scope>
    <source>
        <strain evidence="2">ATCC 90797</strain>
    </source>
</reference>
<feature type="region of interest" description="Disordered" evidence="1">
    <location>
        <begin position="74"/>
        <end position="94"/>
    </location>
</feature>
<evidence type="ECO:0000256" key="1">
    <source>
        <dbReference type="SAM" id="MobiDB-lite"/>
    </source>
</evidence>
<gene>
    <name evidence="2" type="ORF">BDN71DRAFT_1440110</name>
</gene>
<sequence length="94" mass="10063">MPVEWDQAAIIQPYRRQENLKSSRPAGHFVSSHSHSSSCKDILSSNPLPSMDSFTAITTFFSTIAAKAEDITMEQPPTNEEGSGSGGGAYCVVA</sequence>
<dbReference type="OrthoDB" id="10555322at2759"/>
<evidence type="ECO:0008006" key="4">
    <source>
        <dbReference type="Google" id="ProtNLM"/>
    </source>
</evidence>
<dbReference type="EMBL" id="MU154526">
    <property type="protein sequence ID" value="KAF9500667.1"/>
    <property type="molecule type" value="Genomic_DNA"/>
</dbReference>
<proteinExistence type="predicted"/>